<evidence type="ECO:0000313" key="6">
    <source>
        <dbReference type="EMBL" id="PRH84818.1"/>
    </source>
</evidence>
<dbReference type="InterPro" id="IPR006311">
    <property type="entry name" value="TAT_signal"/>
</dbReference>
<sequence>MTTISSAPLARRALLKMGSALAAAAALGGAARADDAAKPEASKAEAGLPSLKGKTIAISVAGTDHFFDLKAYQAQVETVKELGGTPIGLDAGRNDKTLVSQLQTLVTQKPDAVIQTLGTLSVVDPWLKKLRQAGIPVFSVDLPSTNVINTATSDNFSLGAQLALQLVSDIGGKGNVVVFNGFSGVPVCEIRYTQLRNVLKYYPEVKIIQPELRDVIPNTVQDAYAQITALLSKYPEKGSISAIWSAWDIPQLGATQALIAAGRSEILTYGVDGTPEVLALVKDPKAPAGAVAAQQPSVIGRQAVLNLARYLNGDTTLPSQTFLPAVIANKKNAAEVQKQLGQA</sequence>
<feature type="domain" description="Periplasmic binding protein" evidence="5">
    <location>
        <begin position="56"/>
        <end position="314"/>
    </location>
</feature>
<dbReference type="SUPFAM" id="SSF53822">
    <property type="entry name" value="Periplasmic binding protein-like I"/>
    <property type="match status" value="1"/>
</dbReference>
<dbReference type="Pfam" id="PF13407">
    <property type="entry name" value="Peripla_BP_4"/>
    <property type="match status" value="1"/>
</dbReference>
<dbReference type="InterPro" id="IPR025997">
    <property type="entry name" value="SBP_2_dom"/>
</dbReference>
<dbReference type="Proteomes" id="UP000237682">
    <property type="component" value="Unassembled WGS sequence"/>
</dbReference>
<dbReference type="GO" id="GO:0030246">
    <property type="term" value="F:carbohydrate binding"/>
    <property type="evidence" value="ECO:0007669"/>
    <property type="project" value="UniProtKB-ARBA"/>
</dbReference>
<dbReference type="PANTHER" id="PTHR46847:SF1">
    <property type="entry name" value="D-ALLOSE-BINDING PERIPLASMIC PROTEIN-RELATED"/>
    <property type="match status" value="1"/>
</dbReference>
<evidence type="ECO:0000313" key="7">
    <source>
        <dbReference type="Proteomes" id="UP000237682"/>
    </source>
</evidence>
<keyword evidence="3 4" id="KW-0732">Signal</keyword>
<reference evidence="6 7" key="1">
    <citation type="submission" date="2018-02" db="EMBL/GenBank/DDBJ databases">
        <title>Whole genome sequencing of endophytic bacterium.</title>
        <authorList>
            <person name="Eedara R."/>
            <person name="Podile A.R."/>
        </authorList>
    </citation>
    <scope>NUCLEOTIDE SEQUENCE [LARGE SCALE GENOMIC DNA]</scope>
    <source>
        <strain evidence="6 7">RP1T</strain>
    </source>
</reference>
<gene>
    <name evidence="6" type="ORF">C5L14_25120</name>
</gene>
<evidence type="ECO:0000256" key="4">
    <source>
        <dbReference type="SAM" id="SignalP"/>
    </source>
</evidence>
<proteinExistence type="inferred from homology"/>
<dbReference type="PANTHER" id="PTHR46847">
    <property type="entry name" value="D-ALLOSE-BINDING PERIPLASMIC PROTEIN-RELATED"/>
    <property type="match status" value="1"/>
</dbReference>
<comment type="similarity">
    <text evidence="2">Belongs to the bacterial solute-binding protein 2 family.</text>
</comment>
<dbReference type="RefSeq" id="WP_105864808.1">
    <property type="nucleotide sequence ID" value="NZ_PUEJ01000011.1"/>
</dbReference>
<dbReference type="CDD" id="cd06305">
    <property type="entry name" value="PBP1_methylthioribose_binding-like"/>
    <property type="match status" value="1"/>
</dbReference>
<comment type="caution">
    <text evidence="6">The sequence shown here is derived from an EMBL/GenBank/DDBJ whole genome shotgun (WGS) entry which is preliminary data.</text>
</comment>
<dbReference type="PROSITE" id="PS51318">
    <property type="entry name" value="TAT"/>
    <property type="match status" value="1"/>
</dbReference>
<feature type="chain" id="PRO_5015622258" evidence="4">
    <location>
        <begin position="23"/>
        <end position="343"/>
    </location>
</feature>
<dbReference type="Gene3D" id="3.40.50.2300">
    <property type="match status" value="2"/>
</dbReference>
<organism evidence="6 7">
    <name type="scientific">Labrys okinawensis</name>
    <dbReference type="NCBI Taxonomy" id="346911"/>
    <lineage>
        <taxon>Bacteria</taxon>
        <taxon>Pseudomonadati</taxon>
        <taxon>Pseudomonadota</taxon>
        <taxon>Alphaproteobacteria</taxon>
        <taxon>Hyphomicrobiales</taxon>
        <taxon>Xanthobacteraceae</taxon>
        <taxon>Labrys</taxon>
    </lineage>
</organism>
<protein>
    <submittedName>
        <fullName evidence="6">Sugar ABC transporter substrate-binding protein</fullName>
    </submittedName>
</protein>
<keyword evidence="7" id="KW-1185">Reference proteome</keyword>
<evidence type="ECO:0000256" key="3">
    <source>
        <dbReference type="ARBA" id="ARBA00022729"/>
    </source>
</evidence>
<accession>A0A2S9Q625</accession>
<evidence type="ECO:0000256" key="1">
    <source>
        <dbReference type="ARBA" id="ARBA00004196"/>
    </source>
</evidence>
<dbReference type="InterPro" id="IPR028082">
    <property type="entry name" value="Peripla_BP_I"/>
</dbReference>
<dbReference type="OrthoDB" id="44362at2"/>
<name>A0A2S9Q625_9HYPH</name>
<dbReference type="EMBL" id="PUEJ01000011">
    <property type="protein sequence ID" value="PRH84818.1"/>
    <property type="molecule type" value="Genomic_DNA"/>
</dbReference>
<dbReference type="GO" id="GO:0030313">
    <property type="term" value="C:cell envelope"/>
    <property type="evidence" value="ECO:0007669"/>
    <property type="project" value="UniProtKB-SubCell"/>
</dbReference>
<evidence type="ECO:0000256" key="2">
    <source>
        <dbReference type="ARBA" id="ARBA00007639"/>
    </source>
</evidence>
<feature type="signal peptide" evidence="4">
    <location>
        <begin position="1"/>
        <end position="22"/>
    </location>
</feature>
<comment type="subcellular location">
    <subcellularLocation>
        <location evidence="1">Cell envelope</location>
    </subcellularLocation>
</comment>
<dbReference type="AlphaFoldDB" id="A0A2S9Q625"/>
<evidence type="ECO:0000259" key="5">
    <source>
        <dbReference type="Pfam" id="PF13407"/>
    </source>
</evidence>